<feature type="domain" description="K Homology" evidence="5">
    <location>
        <begin position="200"/>
        <end position="269"/>
    </location>
</feature>
<gene>
    <name evidence="6" type="ORF">E2I00_017536</name>
</gene>
<feature type="domain" description="K Homology" evidence="5">
    <location>
        <begin position="127"/>
        <end position="196"/>
    </location>
</feature>
<dbReference type="OrthoDB" id="9674523at2759"/>
<dbReference type="InterPro" id="IPR004087">
    <property type="entry name" value="KH_dom"/>
</dbReference>
<feature type="domain" description="K Homology" evidence="5">
    <location>
        <begin position="46"/>
        <end position="123"/>
    </location>
</feature>
<dbReference type="GO" id="GO:0005737">
    <property type="term" value="C:cytoplasm"/>
    <property type="evidence" value="ECO:0007669"/>
    <property type="project" value="UniProtKB-SubCell"/>
</dbReference>
<dbReference type="Pfam" id="PF00013">
    <property type="entry name" value="KH_1"/>
    <property type="match status" value="3"/>
</dbReference>
<dbReference type="InterPro" id="IPR004088">
    <property type="entry name" value="KH_dom_type_1"/>
</dbReference>
<feature type="domain" description="K Homology" evidence="5">
    <location>
        <begin position="346"/>
        <end position="443"/>
    </location>
</feature>
<protein>
    <recommendedName>
        <fullName evidence="2">Vigilin</fullName>
    </recommendedName>
</protein>
<keyword evidence="1" id="KW-0677">Repeat</keyword>
<name>A0A643CG42_BALPH</name>
<dbReference type="AlphaFoldDB" id="A0A643CG42"/>
<evidence type="ECO:0000256" key="3">
    <source>
        <dbReference type="PROSITE-ProRule" id="PRU00117"/>
    </source>
</evidence>
<dbReference type="SMART" id="SM00322">
    <property type="entry name" value="KH"/>
    <property type="match status" value="6"/>
</dbReference>
<evidence type="ECO:0000313" key="7">
    <source>
        <dbReference type="Proteomes" id="UP000437017"/>
    </source>
</evidence>
<accession>A0A643CG42</accession>
<evidence type="ECO:0000256" key="1">
    <source>
        <dbReference type="ARBA" id="ARBA00022737"/>
    </source>
</evidence>
<dbReference type="PANTHER" id="PTHR10627">
    <property type="entry name" value="SCP160"/>
    <property type="match status" value="1"/>
</dbReference>
<dbReference type="EMBL" id="SGJD01001601">
    <property type="protein sequence ID" value="KAB0399211.1"/>
    <property type="molecule type" value="Genomic_DNA"/>
</dbReference>
<feature type="domain" description="K Homology" evidence="5">
    <location>
        <begin position="444"/>
        <end position="510"/>
    </location>
</feature>
<organism evidence="6 7">
    <name type="scientific">Balaenoptera physalus</name>
    <name type="common">Fin whale</name>
    <name type="synonym">Balaena physalus</name>
    <dbReference type="NCBI Taxonomy" id="9770"/>
    <lineage>
        <taxon>Eukaryota</taxon>
        <taxon>Metazoa</taxon>
        <taxon>Chordata</taxon>
        <taxon>Craniata</taxon>
        <taxon>Vertebrata</taxon>
        <taxon>Euteleostomi</taxon>
        <taxon>Mammalia</taxon>
        <taxon>Eutheria</taxon>
        <taxon>Laurasiatheria</taxon>
        <taxon>Artiodactyla</taxon>
        <taxon>Whippomorpha</taxon>
        <taxon>Cetacea</taxon>
        <taxon>Mysticeti</taxon>
        <taxon>Balaenopteridae</taxon>
        <taxon>Balaenoptera</taxon>
    </lineage>
</organism>
<dbReference type="GO" id="GO:0003729">
    <property type="term" value="F:mRNA binding"/>
    <property type="evidence" value="ECO:0007669"/>
    <property type="project" value="TreeGrafter"/>
</dbReference>
<keyword evidence="3" id="KW-0694">RNA-binding</keyword>
<evidence type="ECO:0000256" key="4">
    <source>
        <dbReference type="SAM" id="Coils"/>
    </source>
</evidence>
<evidence type="ECO:0000313" key="6">
    <source>
        <dbReference type="EMBL" id="KAB0399211.1"/>
    </source>
</evidence>
<dbReference type="CDD" id="cd22416">
    <property type="entry name" value="KH-I_Vigilin_rpt13"/>
    <property type="match status" value="1"/>
</dbReference>
<dbReference type="PROSITE" id="PS50084">
    <property type="entry name" value="KH_TYPE_1"/>
    <property type="match status" value="3"/>
</dbReference>
<evidence type="ECO:0000259" key="5">
    <source>
        <dbReference type="SMART" id="SM00322"/>
    </source>
</evidence>
<proteinExistence type="predicted"/>
<feature type="coiled-coil region" evidence="4">
    <location>
        <begin position="495"/>
        <end position="522"/>
    </location>
</feature>
<evidence type="ECO:0000256" key="2">
    <source>
        <dbReference type="ARBA" id="ARBA00039270"/>
    </source>
</evidence>
<dbReference type="Gene3D" id="3.30.1370.10">
    <property type="entry name" value="K Homology domain, type 1"/>
    <property type="match status" value="6"/>
</dbReference>
<dbReference type="InterPro" id="IPR036612">
    <property type="entry name" value="KH_dom_type_1_sf"/>
</dbReference>
<comment type="caution">
    <text evidence="6">The sequence shown here is derived from an EMBL/GenBank/DDBJ whole genome shotgun (WGS) entry which is preliminary data.</text>
</comment>
<keyword evidence="4" id="KW-0175">Coiled coil</keyword>
<keyword evidence="7" id="KW-1185">Reference proteome</keyword>
<dbReference type="PANTHER" id="PTHR10627:SF34">
    <property type="entry name" value="VIGILIN"/>
    <property type="match status" value="1"/>
</dbReference>
<dbReference type="SUPFAM" id="SSF54791">
    <property type="entry name" value="Eukaryotic type KH-domain (KH-domain type I)"/>
    <property type="match status" value="6"/>
</dbReference>
<dbReference type="Proteomes" id="UP000437017">
    <property type="component" value="Unassembled WGS sequence"/>
</dbReference>
<sequence length="533" mass="59596">MDELANGKTGEKLQDLERKAATNIQTLCPVNHSTWINTVGTKEIMKKAPHEVLLMSTEQDKCAEERLHKNIIGKGSANIKEICAASNTKINLSSANSDSENIVISGKPANCEVARDLILSIQKDIANISELEISIPSNLHKSFFDSKDGLIGAVMEECGSIHIHFPKNNSGLQRVIIRGPDQNVEMAKKKLLQLVEEQTKSYSVVLHVKTEYHKFLMSKNGGNVPKVCEETRARIVFPIPEDKDQDLLTIIGTEKAVKDAQKKLEGLITNLDNVVEDNILINPMYHQHFFMQRGQVLQEMIEKYGGVIINFSCSGKQSNKVTIKGAKSCVEAVNKHTQEIIGDLDNEVATVCVIPQKFHDFFMGPMYSRIRQSARDYSVQIKFPDREISLTNKQPAVLENKEEREKSTTGAASISPTKCDTIFISGQKEKCEAAMEALKALIPVTAEVDVPFDLHHYIIGQKRSGIHKIMDEFEVNIQVSALEFESDIISITGLAANVEQSKVRLQEQVKALQTEIEDRSLRNFRLKFTVDPK</sequence>
<feature type="domain" description="K Homology" evidence="5">
    <location>
        <begin position="273"/>
        <end position="342"/>
    </location>
</feature>
<reference evidence="6 7" key="1">
    <citation type="journal article" date="2019" name="PLoS ONE">
        <title>Genomic analyses reveal an absence of contemporary introgressive admixture between fin whales and blue whales, despite known hybrids.</title>
        <authorList>
            <person name="Westbury M.V."/>
            <person name="Petersen B."/>
            <person name="Lorenzen E.D."/>
        </authorList>
    </citation>
    <scope>NUCLEOTIDE SEQUENCE [LARGE SCALE GENOMIC DNA]</scope>
    <source>
        <strain evidence="6">FinWhale-01</strain>
    </source>
</reference>